<sequence length="82" mass="8850">METCGSDADGIQDGRAVSLGMFELISDEQDSVLTEAGLLARVEGCGKNVFTKVYAEQKRLVLTGFWYLLDGLVSCGSIIGDW</sequence>
<evidence type="ECO:0000313" key="2">
    <source>
        <dbReference type="Proteomes" id="UP001642360"/>
    </source>
</evidence>
<organism evidence="1 2">
    <name type="scientific">Ilex paraguariensis</name>
    <name type="common">yerba mate</name>
    <dbReference type="NCBI Taxonomy" id="185542"/>
    <lineage>
        <taxon>Eukaryota</taxon>
        <taxon>Viridiplantae</taxon>
        <taxon>Streptophyta</taxon>
        <taxon>Embryophyta</taxon>
        <taxon>Tracheophyta</taxon>
        <taxon>Spermatophyta</taxon>
        <taxon>Magnoliopsida</taxon>
        <taxon>eudicotyledons</taxon>
        <taxon>Gunneridae</taxon>
        <taxon>Pentapetalae</taxon>
        <taxon>asterids</taxon>
        <taxon>campanulids</taxon>
        <taxon>Aquifoliales</taxon>
        <taxon>Aquifoliaceae</taxon>
        <taxon>Ilex</taxon>
    </lineage>
</organism>
<proteinExistence type="predicted"/>
<gene>
    <name evidence="1" type="ORF">ILEXP_LOCUS18243</name>
</gene>
<dbReference type="Proteomes" id="UP001642360">
    <property type="component" value="Unassembled WGS sequence"/>
</dbReference>
<reference evidence="1 2" key="1">
    <citation type="submission" date="2024-02" db="EMBL/GenBank/DDBJ databases">
        <authorList>
            <person name="Vignale AGUSTIN F."/>
            <person name="Sosa J E."/>
            <person name="Modenutti C."/>
        </authorList>
    </citation>
    <scope>NUCLEOTIDE SEQUENCE [LARGE SCALE GENOMIC DNA]</scope>
</reference>
<protein>
    <submittedName>
        <fullName evidence="1">Uncharacterized protein</fullName>
    </submittedName>
</protein>
<keyword evidence="2" id="KW-1185">Reference proteome</keyword>
<dbReference type="EMBL" id="CAUOFW020001981">
    <property type="protein sequence ID" value="CAK9150133.1"/>
    <property type="molecule type" value="Genomic_DNA"/>
</dbReference>
<comment type="caution">
    <text evidence="1">The sequence shown here is derived from an EMBL/GenBank/DDBJ whole genome shotgun (WGS) entry which is preliminary data.</text>
</comment>
<evidence type="ECO:0000313" key="1">
    <source>
        <dbReference type="EMBL" id="CAK9150133.1"/>
    </source>
</evidence>
<name>A0ABC8S536_9AQUA</name>
<dbReference type="AlphaFoldDB" id="A0ABC8S536"/>
<accession>A0ABC8S536</accession>